<protein>
    <submittedName>
        <fullName evidence="1">Uncharacterized protein</fullName>
    </submittedName>
</protein>
<dbReference type="STRING" id="1211777.BN77_3199"/>
<dbReference type="eggNOG" id="COG3531">
    <property type="taxonomic scope" value="Bacteria"/>
</dbReference>
<evidence type="ECO:0000313" key="2">
    <source>
        <dbReference type="Proteomes" id="UP000009319"/>
    </source>
</evidence>
<proteinExistence type="predicted"/>
<dbReference type="SUPFAM" id="SSF52833">
    <property type="entry name" value="Thioredoxin-like"/>
    <property type="match status" value="1"/>
</dbReference>
<organism evidence="1 2">
    <name type="scientific">Rhizobium mesoamericanum STM3625</name>
    <dbReference type="NCBI Taxonomy" id="1211777"/>
    <lineage>
        <taxon>Bacteria</taxon>
        <taxon>Pseudomonadati</taxon>
        <taxon>Pseudomonadota</taxon>
        <taxon>Alphaproteobacteria</taxon>
        <taxon>Hyphomicrobiales</taxon>
        <taxon>Rhizobiaceae</taxon>
        <taxon>Rhizobium/Agrobacterium group</taxon>
        <taxon>Rhizobium</taxon>
    </lineage>
</organism>
<reference evidence="1 2" key="1">
    <citation type="journal article" date="2013" name="Genome Announc.">
        <title>Draft Genome Sequence of Rhizobium mesoamericanum STM3625, a Nitrogen-Fixing Symbiont of Mimosa pudica Isolated in French Guiana (South America).</title>
        <authorList>
            <person name="Moulin L."/>
            <person name="Mornico D."/>
            <person name="Melkonian R."/>
            <person name="Klonowska A."/>
        </authorList>
    </citation>
    <scope>NUCLEOTIDE SEQUENCE [LARGE SCALE GENOMIC DNA]</scope>
    <source>
        <strain evidence="1 2">STM3625</strain>
    </source>
</reference>
<gene>
    <name evidence="1" type="ORF">BN77_3199</name>
</gene>
<dbReference type="Gene3D" id="3.40.30.10">
    <property type="entry name" value="Glutaredoxin"/>
    <property type="match status" value="1"/>
</dbReference>
<comment type="caution">
    <text evidence="1">The sequence shown here is derived from an EMBL/GenBank/DDBJ whole genome shotgun (WGS) entry which is preliminary data.</text>
</comment>
<evidence type="ECO:0000313" key="1">
    <source>
        <dbReference type="EMBL" id="CCM76012.1"/>
    </source>
</evidence>
<dbReference type="EMBL" id="CANI01000020">
    <property type="protein sequence ID" value="CCM76012.1"/>
    <property type="molecule type" value="Genomic_DNA"/>
</dbReference>
<dbReference type="RefSeq" id="WP_007533282.1">
    <property type="nucleotide sequence ID" value="NZ_HF536772.1"/>
</dbReference>
<dbReference type="AlphaFoldDB" id="K0PXD2"/>
<dbReference type="HOGENOM" id="CLU_2318200_0_0_5"/>
<dbReference type="Proteomes" id="UP000009319">
    <property type="component" value="Unassembled WGS sequence"/>
</dbReference>
<sequence>MQHAFYVDGLDTTDGEVLAKVGMEALVFQGFPVSKDGFLDTWTRRSTIEETASDFASARAMGVTSFPALFVRKDTTLARVGSGYAHVDALQQHLKDLGY</sequence>
<dbReference type="InterPro" id="IPR036249">
    <property type="entry name" value="Thioredoxin-like_sf"/>
</dbReference>
<accession>K0PXD2</accession>
<keyword evidence="2" id="KW-1185">Reference proteome</keyword>
<name>K0PXD2_9HYPH</name>